<dbReference type="HOGENOM" id="CLU_008572_0_0_1"/>
<dbReference type="Gene3D" id="2.130.10.10">
    <property type="entry name" value="YVTN repeat-like/Quinoprotein amine dehydrogenase"/>
    <property type="match status" value="2"/>
</dbReference>
<dbReference type="Pfam" id="PF23726">
    <property type="entry name" value="Beta-prop_RSE1_2nd"/>
    <property type="match status" value="1"/>
</dbReference>
<dbReference type="STRING" id="284813.Q8SQY1"/>
<reference evidence="3 4" key="1">
    <citation type="journal article" date="2001" name="Nature">
        <title>Genome sequence and gene compaction of the eukaryote parasite Encephalitozoon cuniculi.</title>
        <authorList>
            <person name="Katinka M.D."/>
            <person name="Duprat S."/>
            <person name="Cornillot E."/>
            <person name="Metenier G."/>
            <person name="Thomarat F."/>
            <person name="Prensier G."/>
            <person name="Barbe V."/>
            <person name="Peyretaillade E."/>
            <person name="Brottier P."/>
            <person name="Wincker P."/>
            <person name="Delbac F."/>
            <person name="El Alaoui H."/>
            <person name="Peyret P."/>
            <person name="Saurin W."/>
            <person name="Gouy M."/>
            <person name="Weissenbach J."/>
            <person name="Vivares C.P."/>
        </authorList>
    </citation>
    <scope>NUCLEOTIDE SEQUENCE [LARGE SCALE GENOMIC DNA]</scope>
    <source>
        <strain evidence="3 4">GB-M1</strain>
    </source>
</reference>
<evidence type="ECO:0000313" key="3">
    <source>
        <dbReference type="EMBL" id="CAD25971.1"/>
    </source>
</evidence>
<reference evidence="3 4" key="2">
    <citation type="journal article" date="2009" name="BMC Genomics">
        <title>Identification of transcriptional signals in Encephalitozoon cuniculi widespread among Microsporidia phylum: support for accurate structural genome annotation.</title>
        <authorList>
            <person name="Peyretaillade E."/>
            <person name="Goncalves O."/>
            <person name="Terrat S."/>
            <person name="Dugat-Bony E."/>
            <person name="Wincker P."/>
            <person name="Cornman R.S."/>
            <person name="Evans J.D."/>
            <person name="Delbac F."/>
            <person name="Peyret P."/>
        </authorList>
    </citation>
    <scope>NUCLEOTIDE SEQUENCE [LARGE SCALE GENOMIC DNA]</scope>
    <source>
        <strain evidence="3 4">GB-M1</strain>
    </source>
</reference>
<name>Q8SQY1_ENCCU</name>
<protein>
    <submittedName>
        <fullName evidence="3">CLEAVAGE AND POLYADENYLATION SPECIFIC FACTOR</fullName>
    </submittedName>
</protein>
<gene>
    <name evidence="3" type="ordered locus">ECU11_0610</name>
</gene>
<organism evidence="3 4">
    <name type="scientific">Encephalitozoon cuniculi (strain GB-M1)</name>
    <name type="common">Microsporidian parasite</name>
    <dbReference type="NCBI Taxonomy" id="284813"/>
    <lineage>
        <taxon>Eukaryota</taxon>
        <taxon>Fungi</taxon>
        <taxon>Fungi incertae sedis</taxon>
        <taxon>Microsporidia</taxon>
        <taxon>Unikaryonidae</taxon>
        <taxon>Encephalitozoon</taxon>
    </lineage>
</organism>
<evidence type="ECO:0000313" key="4">
    <source>
        <dbReference type="Proteomes" id="UP000000819"/>
    </source>
</evidence>
<dbReference type="AlphaFoldDB" id="Q8SQY1"/>
<dbReference type="GO" id="GO:0003676">
    <property type="term" value="F:nucleic acid binding"/>
    <property type="evidence" value="ECO:0007669"/>
    <property type="project" value="InterPro"/>
</dbReference>
<dbReference type="OMA" id="WIINDIT"/>
<evidence type="ECO:0000259" key="1">
    <source>
        <dbReference type="Pfam" id="PF03178"/>
    </source>
</evidence>
<dbReference type="EMBL" id="AL590450">
    <property type="protein sequence ID" value="CAD25971.1"/>
    <property type="molecule type" value="Genomic_DNA"/>
</dbReference>
<dbReference type="Pfam" id="PF03178">
    <property type="entry name" value="CPSF_A"/>
    <property type="match status" value="1"/>
</dbReference>
<dbReference type="VEuPathDB" id="MicrosporidiaDB:ECU11_0610"/>
<dbReference type="InterPro" id="IPR058543">
    <property type="entry name" value="Beta-prop_RSE1/DDB1/CPSF1_2nd"/>
</dbReference>
<accession>Q8SQY1</accession>
<feature type="domain" description="RSE1/DDB1/CPSF1 second beta-propeller" evidence="2">
    <location>
        <begin position="443"/>
        <end position="746"/>
    </location>
</feature>
<keyword evidence="4" id="KW-1185">Reference proteome</keyword>
<feature type="domain" description="RSE1/DDB1/CPSF1 C-terminal" evidence="1">
    <location>
        <begin position="810"/>
        <end position="1126"/>
    </location>
</feature>
<dbReference type="InterPro" id="IPR004871">
    <property type="entry name" value="RSE1/DDB1/CPSF1_C"/>
</dbReference>
<dbReference type="KEGG" id="ecu:ECU11_0610"/>
<evidence type="ECO:0000259" key="2">
    <source>
        <dbReference type="Pfam" id="PF23726"/>
    </source>
</evidence>
<dbReference type="GO" id="GO:0005634">
    <property type="term" value="C:nucleus"/>
    <property type="evidence" value="ECO:0007669"/>
    <property type="project" value="InterPro"/>
</dbReference>
<dbReference type="InterPro" id="IPR050358">
    <property type="entry name" value="RSE1/DDB1/CFT1"/>
</dbReference>
<dbReference type="RefSeq" id="NP_586367.1">
    <property type="nucleotide sequence ID" value="NM_001042200.1"/>
</dbReference>
<dbReference type="PANTHER" id="PTHR10644">
    <property type="entry name" value="DNA REPAIR/RNA PROCESSING CPSF FAMILY"/>
    <property type="match status" value="1"/>
</dbReference>
<sequence length="1156" mass="130158">MNYLYSQESLWNATEGCSAGLFIPRTCSFLTYNGNAVRLWKYSSGLVLVKEHMLLEKVCQVEKYRISSEQDGLVLLFHRAKISLARFDSQANEFRTISLKFFEKDEFDIRDEDIGNVRISVDLGMFQMSKRHFSIFPLFPGAFSAKVFKFIEIDGKIKNPIDFVFLENYSIPTVCLVYDSLPRKYTILRNYNAIVFSIDLGAGRFHVIDEFLVPPRTFRVTCAGPVLLFISHNSILIRSTSSSYTIPLNRMSEAYGGNKIVEDIVLSDVNCFSRGNGCLIFNGNGDRYRLRISMDIKRIIGASLEFEGKGPAVSCVGHVNNLLFVGSVGDSSRVFEIKSLLPRASEGVGPDEGGTLSDEYSKLFGNKEQEVRRQDEEYAKLFNAGSEARSGEDFALHEVDEIPNIGLLNGVVMKSDSEAAFAVEGLEPCVCTVSSTIPLEIVKSQKIRRYLYCSRALDFYILGRVSDTRVFRWSEEGLLEVSGEYTRSVNTLLFVEFGNEVVQVTPSYCLRMDQDLRMLGRVEFASRAIEARTVRDGLFLAVRDSEKRLTFYDREMNMAFSIPSVTCFADAKNKIFVLSDYSLGIFDIDKRISQLLPCSVKGLPYAIRFSPEASPAMDLAGEEDDSVTEISMSLTDNKILMLFRLRGNYMVAYESLDLMKLFDNSLSSEIVFFKTHLPRHVSFNLAPDIKAFHSVGDMVFIKAVPHMFMIPTDKGHFLCRSRYTLSSIAMHRGQLIQLSKGYLMVCNVLGVGASQYVFGNGLVGKKNRVLRTPKHIECAGRYMVVGSCEEAGFSPKGEKDSGIPVDTYRFYVDLYSEKYEHIDTYELDENEYVFHIKYLILDDMQGNYGKSPFLLVCTTFIEGEDRPARGRLHVLEIISVVPSLESPFKDCKLKVLGIEKTKGSIVRCEEVRGKIALCLGTKIMIYKIDRSSGIIPIGFYDLHIFTSSISVVKNYILASDIYRGLSFFFFQSKPIRLHLISSSEPLRNATSTELLSTGNELSMLCCDAKGTIHGYTYSPNNIISMDGARLVKRAEIKTNLGRLSSFGAGFKKNSIMFYSRSNMLIHVSGIDDAHYLKLLGVQTAIMAHLKSVFGLNQRDYLNSDIHLHSLSLKSPIVLHILNLFSYFDMSTQESVSSSARIDRKEISDMIASLNLL</sequence>
<dbReference type="InParanoid" id="Q8SQY1"/>
<proteinExistence type="predicted"/>
<dbReference type="SMR" id="Q8SQY1"/>
<dbReference type="InterPro" id="IPR015943">
    <property type="entry name" value="WD40/YVTN_repeat-like_dom_sf"/>
</dbReference>
<dbReference type="OrthoDB" id="6109at2759"/>
<dbReference type="Proteomes" id="UP000000819">
    <property type="component" value="Chromosome XI"/>
</dbReference>
<dbReference type="GeneID" id="860020"/>